<evidence type="ECO:0008006" key="4">
    <source>
        <dbReference type="Google" id="ProtNLM"/>
    </source>
</evidence>
<evidence type="ECO:0000256" key="1">
    <source>
        <dbReference type="SAM" id="MobiDB-lite"/>
    </source>
</evidence>
<proteinExistence type="predicted"/>
<evidence type="ECO:0000313" key="2">
    <source>
        <dbReference type="EMBL" id="TXR57605.1"/>
    </source>
</evidence>
<gene>
    <name evidence="2" type="ORF">FMM08_05175</name>
</gene>
<dbReference type="EMBL" id="VKAC01000002">
    <property type="protein sequence ID" value="TXR57605.1"/>
    <property type="molecule type" value="Genomic_DNA"/>
</dbReference>
<evidence type="ECO:0000313" key="3">
    <source>
        <dbReference type="Proteomes" id="UP000321234"/>
    </source>
</evidence>
<accession>A0A5C8ZHR5</accession>
<organism evidence="2 3">
    <name type="scientific">Quadrisphaera setariae</name>
    <dbReference type="NCBI Taxonomy" id="2593304"/>
    <lineage>
        <taxon>Bacteria</taxon>
        <taxon>Bacillati</taxon>
        <taxon>Actinomycetota</taxon>
        <taxon>Actinomycetes</taxon>
        <taxon>Kineosporiales</taxon>
        <taxon>Kineosporiaceae</taxon>
        <taxon>Quadrisphaera</taxon>
    </lineage>
</organism>
<comment type="caution">
    <text evidence="2">The sequence shown here is derived from an EMBL/GenBank/DDBJ whole genome shotgun (WGS) entry which is preliminary data.</text>
</comment>
<dbReference type="AlphaFoldDB" id="A0A5C8ZHR5"/>
<keyword evidence="3" id="KW-1185">Reference proteome</keyword>
<feature type="region of interest" description="Disordered" evidence="1">
    <location>
        <begin position="176"/>
        <end position="195"/>
    </location>
</feature>
<dbReference type="RefSeq" id="WP_147925244.1">
    <property type="nucleotide sequence ID" value="NZ_VKAC01000002.1"/>
</dbReference>
<protein>
    <recommendedName>
        <fullName evidence="4">Golgi phosphoprotein 3 (GPP34)</fullName>
    </recommendedName>
</protein>
<dbReference type="OrthoDB" id="10003022at2"/>
<dbReference type="Proteomes" id="UP000321234">
    <property type="component" value="Unassembled WGS sequence"/>
</dbReference>
<reference evidence="2 3" key="1">
    <citation type="submission" date="2019-07" db="EMBL/GenBank/DDBJ databases">
        <title>Quadrisphaera sp. strain DD2A genome sequencing and assembly.</title>
        <authorList>
            <person name="Kim I."/>
        </authorList>
    </citation>
    <scope>NUCLEOTIDE SEQUENCE [LARGE SCALE GENOMIC DNA]</scope>
    <source>
        <strain evidence="2 3">DD2A</strain>
    </source>
</reference>
<name>A0A5C8ZHR5_9ACTN</name>
<sequence length="244" mass="26139">MESPLLTVPPAEVGLLLQRRSHPRLVGAALIGLAGRGLLRVECTSPNRFQVEPSWHLEVADDHGGDGPTLRSHEERLLEAVRRLVSRRTGTRREVRDLDDVDELRGSSGAAHVERALRRDAAERGWLSAPPRRGPTASARALRPLALETRERLLAGGAPWTSPLLALATALDALPPEDAGASRSGTPAADEDGPAWFVPGRRPQDRGWPGALQLARAVAAPGASGGLDWGSAPELVGQLLDLWR</sequence>